<dbReference type="Pfam" id="PF20129">
    <property type="entry name" value="DUF6519"/>
    <property type="match status" value="1"/>
</dbReference>
<dbReference type="Gene3D" id="2.160.20.10">
    <property type="entry name" value="Single-stranded right-handed beta-helix, Pectin lyase-like"/>
    <property type="match status" value="1"/>
</dbReference>
<comment type="caution">
    <text evidence="1">The sequence shown here is derived from an EMBL/GenBank/DDBJ whole genome shotgun (WGS) entry which is preliminary data.</text>
</comment>
<accession>A0A2W2DST4</accession>
<dbReference type="RefSeq" id="WP_111135366.1">
    <property type="nucleotide sequence ID" value="NZ_POUB01000122.1"/>
</dbReference>
<dbReference type="InterPro" id="IPR011050">
    <property type="entry name" value="Pectin_lyase_fold/virulence"/>
</dbReference>
<dbReference type="EMBL" id="POUB01000122">
    <property type="protein sequence ID" value="PZF95823.1"/>
    <property type="molecule type" value="Genomic_DNA"/>
</dbReference>
<dbReference type="InterPro" id="IPR012334">
    <property type="entry name" value="Pectin_lyas_fold"/>
</dbReference>
<name>A0A2W2DST4_9ACTN</name>
<evidence type="ECO:0000313" key="1">
    <source>
        <dbReference type="EMBL" id="PZF95823.1"/>
    </source>
</evidence>
<reference evidence="1 2" key="1">
    <citation type="submission" date="2018-01" db="EMBL/GenBank/DDBJ databases">
        <title>Draft genome sequence of Salinispora sp. 13K206.</title>
        <authorList>
            <person name="Sahin N."/>
            <person name="Saygin H."/>
            <person name="Ay H."/>
        </authorList>
    </citation>
    <scope>NUCLEOTIDE SEQUENCE [LARGE SCALE GENOMIC DNA]</scope>
    <source>
        <strain evidence="1 2">13K206</strain>
    </source>
</reference>
<organism evidence="1 2">
    <name type="scientific">Micromonospora deserti</name>
    <dbReference type="NCBI Taxonomy" id="2070366"/>
    <lineage>
        <taxon>Bacteria</taxon>
        <taxon>Bacillati</taxon>
        <taxon>Actinomycetota</taxon>
        <taxon>Actinomycetes</taxon>
        <taxon>Micromonosporales</taxon>
        <taxon>Micromonosporaceae</taxon>
        <taxon>Micromonospora</taxon>
    </lineage>
</organism>
<gene>
    <name evidence="1" type="ORF">C1I99_17865</name>
</gene>
<dbReference type="SUPFAM" id="SSF51126">
    <property type="entry name" value="Pectin lyase-like"/>
    <property type="match status" value="1"/>
</dbReference>
<sequence>MTGDVTSVPLRATDRWTAALMQQGRVLLDTDWNLVVGGPARDARQLARDAIGPAGVPVGSTAFKVDFVGGALTVRAGTMWIGGLLARNPTDLAYAAQPEIDALPASGLVTVYLDAFVEEVQAAEDPSLLDPALAGVDTTTRTRVGWRVRAAATTSATCSVASLPAPVSTGRLDVSRTAAPVSADPCAPPDDPRSKLPDGLLRIEVLDAGTEKTARFVWSYANGSDAVAATVAGTAVTLAPSPAVTFAPGDVVEVSTLSRRADRRNHGALFTVAAVAPSAGGDTVTLGTASPLAGNPPGTCLRRWDGQVVGAATAVPLTLGGADVGIAFTARPGAYQVGDWWGVRVRGSAADAVETLTDAPPDGVVHTAAPLAVMDLTNKTVLTDCRPTFPPLTDLRGGTCTVTAFPGDDLQAALDALPATGGELCLAAGTFRVGAPLTVKGKQRVVITGVGPATVLVGEKHEAVLIATRCPDIEVTRLRVESGLAPGTPPGDEHLLGALTFLGCDGVRVRDCEVWCPDSPGRAQSGIYAAPDPEGMRPGVVEVRGNRLEIGDQQAGIIVASATESTVVDNTVVLSAGKATVAMTRLVARELGRFVAGHLAVDPAAAGGAAVRLADERTVRMAGPAPMRRLAADWAKATSARRLTSGASLHQSLARFVAASATEPHQAAVGSVSARFLAAALKDARAVGQGIVVAGDRANLVRVEGNEVTGALQGVHVALRAAGGGRRVLGQVVIGNNTVSCAVPFFWGRQRHAFYVGSFTSLTMVDNHARLQRTGEQADGTPVDAVRVTGQLGAFLQLRGLDASGPFRAGVVLHDEGAAQRVSLRYLSDVLNPLGVGVHVESGSFLLDRCVP</sequence>
<keyword evidence="2" id="KW-1185">Reference proteome</keyword>
<evidence type="ECO:0000313" key="2">
    <source>
        <dbReference type="Proteomes" id="UP000248749"/>
    </source>
</evidence>
<evidence type="ECO:0008006" key="3">
    <source>
        <dbReference type="Google" id="ProtNLM"/>
    </source>
</evidence>
<dbReference type="InterPro" id="IPR045392">
    <property type="entry name" value="DUF6519"/>
</dbReference>
<dbReference type="OrthoDB" id="134981at2"/>
<dbReference type="AlphaFoldDB" id="A0A2W2DST4"/>
<dbReference type="Proteomes" id="UP000248749">
    <property type="component" value="Unassembled WGS sequence"/>
</dbReference>
<protein>
    <recommendedName>
        <fullName evidence="3">Right handed beta helix domain-containing protein</fullName>
    </recommendedName>
</protein>
<proteinExistence type="predicted"/>